<dbReference type="GO" id="GO:0003677">
    <property type="term" value="F:DNA binding"/>
    <property type="evidence" value="ECO:0007669"/>
    <property type="project" value="UniProtKB-UniRule"/>
</dbReference>
<gene>
    <name evidence="15 16" type="primary">L2</name>
</gene>
<evidence type="ECO:0000256" key="5">
    <source>
        <dbReference type="ARBA" id="ARBA00022581"/>
    </source>
</evidence>
<comment type="subcellular location">
    <subcellularLocation>
        <location evidence="15">Virion</location>
    </subcellularLocation>
    <subcellularLocation>
        <location evidence="15">Host nucleus</location>
    </subcellularLocation>
</comment>
<keyword evidence="9 15" id="KW-1177">Microtubular inwards viral transport</keyword>
<dbReference type="EMBL" id="KJ754573">
    <property type="protein sequence ID" value="AIG59256.1"/>
    <property type="molecule type" value="Genomic_DNA"/>
</dbReference>
<dbReference type="GO" id="GO:0042025">
    <property type="term" value="C:host cell nucleus"/>
    <property type="evidence" value="ECO:0007669"/>
    <property type="project" value="UniProtKB-SubCell"/>
</dbReference>
<reference evidence="16" key="1">
    <citation type="submission" date="2014-04" db="EMBL/GenBank/DDBJ databases">
        <title>Naturally occurring L1 and L2 variants of HPV31.</title>
        <authorList>
            <person name="Bissett S.L."/>
            <person name="Beddows S."/>
        </authorList>
    </citation>
    <scope>NUCLEOTIDE SEQUENCE</scope>
    <source>
        <strain evidence="16">9064ENG</strain>
    </source>
</reference>
<proteinExistence type="inferred from homology"/>
<organismHost>
    <name type="scientific">Homo sapiens</name>
    <name type="common">Human</name>
    <dbReference type="NCBI Taxonomy" id="9606"/>
</organismHost>
<keyword evidence="10" id="KW-1039">Host endosome</keyword>
<evidence type="ECO:0000256" key="12">
    <source>
        <dbReference type="ARBA" id="ARBA00023125"/>
    </source>
</evidence>
<dbReference type="GO" id="GO:0043657">
    <property type="term" value="C:host cell"/>
    <property type="evidence" value="ECO:0007669"/>
    <property type="project" value="GOC"/>
</dbReference>
<dbReference type="GO" id="GO:0019028">
    <property type="term" value="C:viral capsid"/>
    <property type="evidence" value="ECO:0007669"/>
    <property type="project" value="UniProtKB-UniRule"/>
</dbReference>
<protein>
    <recommendedName>
        <fullName evidence="15">Minor capsid protein L2</fullName>
    </recommendedName>
</protein>
<evidence type="ECO:0000256" key="1">
    <source>
        <dbReference type="ARBA" id="ARBA00022524"/>
    </source>
</evidence>
<keyword evidence="3 15" id="KW-0167">Capsid protein</keyword>
<organism evidence="16">
    <name type="scientific">Human papillomavirus 31</name>
    <dbReference type="NCBI Taxonomy" id="10585"/>
    <lineage>
        <taxon>Viruses</taxon>
        <taxon>Monodnaviria</taxon>
        <taxon>Shotokuvirae</taxon>
        <taxon>Cossaviricota</taxon>
        <taxon>Papovaviricetes</taxon>
        <taxon>Zurhausenvirales</taxon>
        <taxon>Papillomaviridae</taxon>
        <taxon>Firstpapillomavirinae</taxon>
        <taxon>Alphapapillomavirus</taxon>
        <taxon>Alphapapillomavirus 9</taxon>
    </lineage>
</organism>
<sequence>MRSKRSTKRTKRASATQLYQTCKAAGTCPSDVIPKIEHTTIADQILRYGSMGVFFGGLGIGSGSGTGGRTGYVPLSTRPSTVSEASIPIRPPVSIDPVGPLDPSIVSLVEESGIIDVGAPAPIPHPPTTSGFDIATTADTTPAILDVTSVSTHENPTFTDPSVLQPPTPAETSGHLLLSSSSISTHNYEEIPMDTFIVSTNNENITSSTPIPGVRRPARLGLYSKATQQVKVIDPTFLSAPKQLITYENPAYETVNAEESLYFSNTSHDMAPDPDFLDIIALHRPALTSRRNTVRYSRLGNKQTLRTRSGATIGARVHYYYDISSINPAGESIEMQPLGASATTTSTLNDGLYDIYADTDFTVDTPATHNVSPSTALQSTSAVSAYVPANTTVPLSTGFDIPIFSGPDVPIEHAPTQVFPFPLAPTTPQVSIFVDGGDFYLHPSYYMLKRRRKRVSYFFTDVSVAA</sequence>
<feature type="short sequence motif" description="Nuclear localization signal" evidence="15">
    <location>
        <begin position="447"/>
        <end position="455"/>
    </location>
</feature>
<keyword evidence="2 15" id="KW-0597">Phosphoprotein</keyword>
<keyword evidence="11 15" id="KW-1176">Cytoplasmic inwards viral transport</keyword>
<keyword evidence="8 15" id="KW-0426">Late protein</keyword>
<evidence type="ECO:0000256" key="15">
    <source>
        <dbReference type="HAMAP-Rule" id="MF_04003"/>
    </source>
</evidence>
<evidence type="ECO:0000256" key="3">
    <source>
        <dbReference type="ARBA" id="ARBA00022561"/>
    </source>
</evidence>
<comment type="similarity">
    <text evidence="15">Belongs to the papillomaviridae L2 protein family.</text>
</comment>
<evidence type="ECO:0000256" key="7">
    <source>
        <dbReference type="ARBA" id="ARBA00022844"/>
    </source>
</evidence>
<evidence type="ECO:0000313" key="16">
    <source>
        <dbReference type="EMBL" id="AIG59256.1"/>
    </source>
</evidence>
<evidence type="ECO:0000256" key="9">
    <source>
        <dbReference type="ARBA" id="ARBA00022952"/>
    </source>
</evidence>
<dbReference type="HAMAP" id="MF_04003">
    <property type="entry name" value="PPV_L2"/>
    <property type="match status" value="1"/>
</dbReference>
<dbReference type="GO" id="GO:0075732">
    <property type="term" value="P:viral penetration into host nucleus"/>
    <property type="evidence" value="ECO:0007669"/>
    <property type="project" value="UniProtKB-KW"/>
</dbReference>
<name>A0A075THY2_HPV31</name>
<keyword evidence="5 15" id="KW-0945">Host-virus interaction</keyword>
<keyword evidence="14 15" id="KW-1160">Virus entry into host cell</keyword>
<feature type="disulfide bond" evidence="15">
    <location>
        <begin position="22"/>
        <end position="28"/>
    </location>
</feature>
<keyword evidence="1 15" id="KW-1163">Viral penetration into host nucleus</keyword>
<keyword evidence="6" id="KW-1040">Host Golgi apparatus</keyword>
<comment type="subunit">
    <text evidence="15">Interacts with major capsid protein L1. Interacts with E2; this interaction inhibits E2 transcriptional activity but not the DNA replication function E2. Interacts with host HSPA8; this interaction is required for L2 nuclear translocation. Interacts with host importins KPNB2 and KPNB3. Forms a complex with importin alpha2-beta1 heterodimers via interaction with the importin alpha2 adapter. Interacts with host DYNLT1; this interaction is essential for virus intracellular transport during entry. Interacts (via C-terminus) with host retromer subunits VPS35 AND VPS29.</text>
</comment>
<dbReference type="Pfam" id="PF00513">
    <property type="entry name" value="Late_protein_L2"/>
    <property type="match status" value="1"/>
</dbReference>
<evidence type="ECO:0000256" key="10">
    <source>
        <dbReference type="ARBA" id="ARBA00023046"/>
    </source>
</evidence>
<evidence type="ECO:0000256" key="11">
    <source>
        <dbReference type="ARBA" id="ARBA00023120"/>
    </source>
</evidence>
<comment type="PTM">
    <text evidence="15">Highly phosphorylated.</text>
</comment>
<keyword evidence="7 15" id="KW-0946">Virion</keyword>
<dbReference type="GO" id="GO:0005198">
    <property type="term" value="F:structural molecule activity"/>
    <property type="evidence" value="ECO:0007669"/>
    <property type="project" value="UniProtKB-UniRule"/>
</dbReference>
<dbReference type="GO" id="GO:0046718">
    <property type="term" value="P:symbiont entry into host cell"/>
    <property type="evidence" value="ECO:0007669"/>
    <property type="project" value="UniProtKB-KW"/>
</dbReference>
<feature type="short sequence motif" description="Nuclear localization signal" evidence="15">
    <location>
        <begin position="1"/>
        <end position="13"/>
    </location>
</feature>
<evidence type="ECO:0000256" key="14">
    <source>
        <dbReference type="ARBA" id="ARBA00023296"/>
    </source>
</evidence>
<evidence type="ECO:0000256" key="4">
    <source>
        <dbReference type="ARBA" id="ARBA00022562"/>
    </source>
</evidence>
<comment type="function">
    <text evidence="15">Minor protein of the capsid that localizes along the inner surface of the virion, within the central cavities beneath the L1 pentamers. Plays a role in capsid stabilization through interaction with the major capsid protein L1. Once the virion enters the host cell, L2 escorts the genomic DNA into the nucleus by promoting escape from the endosomal compartments and traffic through the host Golgi network. Mechanistically, the C-terminus of L2 possesses a cell-penetrating peptide that protudes from the host endosome, interacts with host cytoplasmic retromer cargo and thereby mediates the capsid delivery to the host trans-Golgi network. Plays a role through its interaction with host dynein in the intracellular microtubule-dependent transport of viral capsid toward the nucleus. Mediates the viral genome import into the nucleus through binding to host importins. Once within the nucleus, L2 localizes viral genomes to host PML bodies in order to activate early gene expression for establishment of infection. Later on, promotes late gene expression by interacting with the viral E2 protein and by inhibiting its transcriptional activation functions. During virion assembly, encapsidates the genome by direct interaction with the viral DNA.</text>
</comment>
<keyword evidence="4 15" id="KW-1048">Host nucleus</keyword>
<dbReference type="GO" id="GO:0075521">
    <property type="term" value="P:microtubule-dependent intracellular transport of viral material towards nucleus"/>
    <property type="evidence" value="ECO:0007669"/>
    <property type="project" value="UniProtKB-UniRule"/>
</dbReference>
<evidence type="ECO:0000256" key="2">
    <source>
        <dbReference type="ARBA" id="ARBA00022553"/>
    </source>
</evidence>
<accession>A0A075THY2</accession>
<keyword evidence="12 15" id="KW-0238">DNA-binding</keyword>
<evidence type="ECO:0000256" key="8">
    <source>
        <dbReference type="ARBA" id="ARBA00022921"/>
    </source>
</evidence>
<keyword evidence="13 15" id="KW-1015">Disulfide bond</keyword>
<dbReference type="InterPro" id="IPR000784">
    <property type="entry name" value="Late_L2"/>
</dbReference>
<evidence type="ECO:0000256" key="13">
    <source>
        <dbReference type="ARBA" id="ARBA00023157"/>
    </source>
</evidence>
<evidence type="ECO:0000256" key="6">
    <source>
        <dbReference type="ARBA" id="ARBA00022812"/>
    </source>
</evidence>